<reference evidence="2" key="1">
    <citation type="journal article" date="2019" name="PLoS Negl. Trop. Dis.">
        <title>Revisiting the worldwide diversity of Leptospira species in the environment.</title>
        <authorList>
            <person name="Vincent A.T."/>
            <person name="Schiettekatte O."/>
            <person name="Bourhy P."/>
            <person name="Veyrier F.J."/>
            <person name="Picardeau M."/>
        </authorList>
    </citation>
    <scope>NUCLEOTIDE SEQUENCE [LARGE SCALE GENOMIC DNA]</scope>
    <source>
        <strain evidence="2">201400974</strain>
    </source>
</reference>
<evidence type="ECO:0000313" key="2">
    <source>
        <dbReference type="EMBL" id="TGN06797.1"/>
    </source>
</evidence>
<proteinExistence type="predicted"/>
<comment type="caution">
    <text evidence="2">The sequence shown here is derived from an EMBL/GenBank/DDBJ whole genome shotgun (WGS) entry which is preliminary data.</text>
</comment>
<name>A0A4R9LIV9_9LEPT</name>
<feature type="domain" description="FRG" evidence="1">
    <location>
        <begin position="23"/>
        <end position="126"/>
    </location>
</feature>
<evidence type="ECO:0000259" key="1">
    <source>
        <dbReference type="SMART" id="SM00901"/>
    </source>
</evidence>
<organism evidence="2 3">
    <name type="scientific">Leptospira ilyithenensis</name>
    <dbReference type="NCBI Taxonomy" id="2484901"/>
    <lineage>
        <taxon>Bacteria</taxon>
        <taxon>Pseudomonadati</taxon>
        <taxon>Spirochaetota</taxon>
        <taxon>Spirochaetia</taxon>
        <taxon>Leptospirales</taxon>
        <taxon>Leptospiraceae</taxon>
        <taxon>Leptospira</taxon>
    </lineage>
</organism>
<dbReference type="InterPro" id="IPR014966">
    <property type="entry name" value="FRG-dom"/>
</dbReference>
<protein>
    <submittedName>
        <fullName evidence="2">FRG domain-containing protein</fullName>
    </submittedName>
</protein>
<dbReference type="RefSeq" id="WP_135765528.1">
    <property type="nucleotide sequence ID" value="NZ_RQHV01000062.1"/>
</dbReference>
<sequence length="284" mass="33525">MIKEETITTESELIKKLNELEKLTDLWVFRGEANSDWKLNTTIDRISQSIGLFPFSEQESIFHVIRTKRIYDELRDINSENYLEILSFLQHHGVPTRLLDFTKSPYIALYFAFEDLSPNSDFASIYGFQPSFFRMKLYDCINRQKEKIKSKIEPKSYQSEFINWGHIDNFQKLYNEILQSDAINLVLPVEPDIFNKRIFIQQGLFFLQGNSNLSFIENLEIYYPSDIEQNTFKINISRNLQKSIILKLANMGITPYSLYPGLEGLMKDMKLNLYRNHYKIFGTE</sequence>
<accession>A0A4R9LIV9</accession>
<gene>
    <name evidence="2" type="ORF">EHS11_16690</name>
</gene>
<dbReference type="Proteomes" id="UP000298264">
    <property type="component" value="Unassembled WGS sequence"/>
</dbReference>
<dbReference type="SMART" id="SM00901">
    <property type="entry name" value="FRG"/>
    <property type="match status" value="1"/>
</dbReference>
<keyword evidence="3" id="KW-1185">Reference proteome</keyword>
<dbReference type="OrthoDB" id="9816036at2"/>
<dbReference type="EMBL" id="RQHV01000062">
    <property type="protein sequence ID" value="TGN06797.1"/>
    <property type="molecule type" value="Genomic_DNA"/>
</dbReference>
<evidence type="ECO:0000313" key="3">
    <source>
        <dbReference type="Proteomes" id="UP000298264"/>
    </source>
</evidence>
<dbReference type="Pfam" id="PF08867">
    <property type="entry name" value="FRG"/>
    <property type="match status" value="1"/>
</dbReference>
<dbReference type="AlphaFoldDB" id="A0A4R9LIV9"/>